<reference evidence="1" key="2">
    <citation type="journal article" date="2015" name="Fish Shellfish Immunol.">
        <title>Early steps in the European eel (Anguilla anguilla)-Vibrio vulnificus interaction in the gills: Role of the RtxA13 toxin.</title>
        <authorList>
            <person name="Callol A."/>
            <person name="Pajuelo D."/>
            <person name="Ebbesson L."/>
            <person name="Teles M."/>
            <person name="MacKenzie S."/>
            <person name="Amaro C."/>
        </authorList>
    </citation>
    <scope>NUCLEOTIDE SEQUENCE</scope>
</reference>
<dbReference type="AlphaFoldDB" id="A0A0E9QMZ5"/>
<organism evidence="1">
    <name type="scientific">Anguilla anguilla</name>
    <name type="common">European freshwater eel</name>
    <name type="synonym">Muraena anguilla</name>
    <dbReference type="NCBI Taxonomy" id="7936"/>
    <lineage>
        <taxon>Eukaryota</taxon>
        <taxon>Metazoa</taxon>
        <taxon>Chordata</taxon>
        <taxon>Craniata</taxon>
        <taxon>Vertebrata</taxon>
        <taxon>Euteleostomi</taxon>
        <taxon>Actinopterygii</taxon>
        <taxon>Neopterygii</taxon>
        <taxon>Teleostei</taxon>
        <taxon>Anguilliformes</taxon>
        <taxon>Anguillidae</taxon>
        <taxon>Anguilla</taxon>
    </lineage>
</organism>
<name>A0A0E9QMZ5_ANGAN</name>
<sequence>MFRNDREVLQALPLSKLRAKQTKKRNWNPGML</sequence>
<evidence type="ECO:0000313" key="1">
    <source>
        <dbReference type="EMBL" id="JAH18209.1"/>
    </source>
</evidence>
<proteinExistence type="predicted"/>
<dbReference type="EMBL" id="GBXM01090368">
    <property type="protein sequence ID" value="JAH18209.1"/>
    <property type="molecule type" value="Transcribed_RNA"/>
</dbReference>
<protein>
    <submittedName>
        <fullName evidence="1">Uncharacterized protein</fullName>
    </submittedName>
</protein>
<reference evidence="1" key="1">
    <citation type="submission" date="2014-11" db="EMBL/GenBank/DDBJ databases">
        <authorList>
            <person name="Amaro Gonzalez C."/>
        </authorList>
    </citation>
    <scope>NUCLEOTIDE SEQUENCE</scope>
</reference>
<accession>A0A0E9QMZ5</accession>